<dbReference type="OMA" id="WTSQVEN"/>
<evidence type="ECO:0000256" key="4">
    <source>
        <dbReference type="ARBA" id="ARBA00022968"/>
    </source>
</evidence>
<evidence type="ECO:0000256" key="1">
    <source>
        <dbReference type="ARBA" id="ARBA00004167"/>
    </source>
</evidence>
<organism evidence="9 10">
    <name type="scientific">Kalanchoe fedtschenkoi</name>
    <name type="common">Lavender scallops</name>
    <name type="synonym">South American air plant</name>
    <dbReference type="NCBI Taxonomy" id="63787"/>
    <lineage>
        <taxon>Eukaryota</taxon>
        <taxon>Viridiplantae</taxon>
        <taxon>Streptophyta</taxon>
        <taxon>Embryophyta</taxon>
        <taxon>Tracheophyta</taxon>
        <taxon>Spermatophyta</taxon>
        <taxon>Magnoliopsida</taxon>
        <taxon>eudicotyledons</taxon>
        <taxon>Gunneridae</taxon>
        <taxon>Pentapetalae</taxon>
        <taxon>Saxifragales</taxon>
        <taxon>Crassulaceae</taxon>
        <taxon>Kalanchoe</taxon>
    </lineage>
</organism>
<dbReference type="GO" id="GO:0016413">
    <property type="term" value="F:O-acetyltransferase activity"/>
    <property type="evidence" value="ECO:0007669"/>
    <property type="project" value="InterPro"/>
</dbReference>
<dbReference type="EnsemblPlants" id="Kaladp0045s0353.1.v1.1">
    <property type="protein sequence ID" value="Kaladp0045s0353.1.v1.1"/>
    <property type="gene ID" value="Kaladp0045s0353.v1.1"/>
</dbReference>
<evidence type="ECO:0000313" key="9">
    <source>
        <dbReference type="EnsemblPlants" id="Kaladp0045s0353.1.v1.1"/>
    </source>
</evidence>
<evidence type="ECO:0000256" key="3">
    <source>
        <dbReference type="ARBA" id="ARBA00022692"/>
    </source>
</evidence>
<dbReference type="PANTHER" id="PTHR32285">
    <property type="entry name" value="PROTEIN TRICHOME BIREFRINGENCE-LIKE 9-RELATED"/>
    <property type="match status" value="1"/>
</dbReference>
<keyword evidence="6" id="KW-0472">Membrane</keyword>
<dbReference type="Pfam" id="PF14416">
    <property type="entry name" value="PMR5N"/>
    <property type="match status" value="1"/>
</dbReference>
<keyword evidence="10" id="KW-1185">Reference proteome</keyword>
<keyword evidence="4" id="KW-0735">Signal-anchor</keyword>
<comment type="subcellular location">
    <subcellularLocation>
        <location evidence="1">Membrane</location>
        <topology evidence="1">Single-pass membrane protein</topology>
    </subcellularLocation>
</comment>
<protein>
    <recommendedName>
        <fullName evidence="11">Trichome birefringence-like N-terminal domain-containing protein</fullName>
    </recommendedName>
</protein>
<dbReference type="GO" id="GO:0016020">
    <property type="term" value="C:membrane"/>
    <property type="evidence" value="ECO:0007669"/>
    <property type="project" value="UniProtKB-SubCell"/>
</dbReference>
<reference evidence="9" key="1">
    <citation type="submission" date="2021-01" db="UniProtKB">
        <authorList>
            <consortium name="EnsemblPlants"/>
        </authorList>
    </citation>
    <scope>IDENTIFICATION</scope>
</reference>
<name>A0A7N0ZWB9_KALFE</name>
<evidence type="ECO:0000259" key="7">
    <source>
        <dbReference type="Pfam" id="PF13839"/>
    </source>
</evidence>
<dbReference type="InterPro" id="IPR026057">
    <property type="entry name" value="TBL_C"/>
</dbReference>
<accession>A0A7N0ZWB9</accession>
<comment type="similarity">
    <text evidence="2">Belongs to the PC-esterase family. TBL subfamily.</text>
</comment>
<dbReference type="InterPro" id="IPR025846">
    <property type="entry name" value="TBL_N"/>
</dbReference>
<dbReference type="AlphaFoldDB" id="A0A7N0ZWB9"/>
<dbReference type="GO" id="GO:0005794">
    <property type="term" value="C:Golgi apparatus"/>
    <property type="evidence" value="ECO:0007669"/>
    <property type="project" value="TreeGrafter"/>
</dbReference>
<feature type="domain" description="Trichome birefringence-like C-terminal" evidence="7">
    <location>
        <begin position="120"/>
        <end position="407"/>
    </location>
</feature>
<dbReference type="Proteomes" id="UP000594263">
    <property type="component" value="Unplaced"/>
</dbReference>
<proteinExistence type="inferred from homology"/>
<dbReference type="PANTHER" id="PTHR32285:SF13">
    <property type="entry name" value="TRICHOME BIREFRINGENCE-LIKE N-TERMINAL DOMAIN-CONTAINING PROTEIN"/>
    <property type="match status" value="1"/>
</dbReference>
<keyword evidence="5" id="KW-1133">Transmembrane helix</keyword>
<evidence type="ECO:0000256" key="6">
    <source>
        <dbReference type="ARBA" id="ARBA00023136"/>
    </source>
</evidence>
<evidence type="ECO:0000256" key="5">
    <source>
        <dbReference type="ARBA" id="ARBA00022989"/>
    </source>
</evidence>
<sequence length="416" mass="48071">MKNYTSEQTSSKNKKKVFISAFLTLTFLLVLHAYLSNNQSSLPLSPSVAQDADEEETVQPHQHQQKHCDIYSGKWIPYARKPYYTHHTCPWIIPQHDCIKFGRPDTEFVNWRWKPDRCDLPRFNAAQFLELVRGKSMAFVGDSVAKNQMHSLVCLLGRVTYPKDVSDKYAVNTDYFKRWYYADYKFMAAALWSPFLLRTEDGGPNNVKKLYLDEADKGWADEIMNFDYVIISAGQWFFRPFMYYQQNQLVGCYACQESNITKLSMFHGYKMAFRTSFEAIARLDKFTGTTFLRTFSPAHFENGAWNTGGSCGRTKPYESGEAPLEGESLELYLSQIEEFKEAKKSLMKEKGLRFRLMDTTAAMVMRPDGHPNRYGFSPHGTNKSIADCVHWCLPGPVDTWNEFLLQMLKTNNLAHT</sequence>
<evidence type="ECO:0008006" key="11">
    <source>
        <dbReference type="Google" id="ProtNLM"/>
    </source>
</evidence>
<dbReference type="Gramene" id="Kaladp0045s0353.1.v1.1">
    <property type="protein sequence ID" value="Kaladp0045s0353.1.v1.1"/>
    <property type="gene ID" value="Kaladp0045s0353.v1.1"/>
</dbReference>
<evidence type="ECO:0000313" key="10">
    <source>
        <dbReference type="Proteomes" id="UP000594263"/>
    </source>
</evidence>
<dbReference type="Pfam" id="PF13839">
    <property type="entry name" value="PC-Esterase"/>
    <property type="match status" value="1"/>
</dbReference>
<evidence type="ECO:0000256" key="2">
    <source>
        <dbReference type="ARBA" id="ARBA00007727"/>
    </source>
</evidence>
<keyword evidence="3" id="KW-0812">Transmembrane</keyword>
<feature type="domain" description="Trichome birefringence-like N-terminal" evidence="8">
    <location>
        <begin position="67"/>
        <end position="119"/>
    </location>
</feature>
<dbReference type="InterPro" id="IPR029962">
    <property type="entry name" value="TBL"/>
</dbReference>
<evidence type="ECO:0000259" key="8">
    <source>
        <dbReference type="Pfam" id="PF14416"/>
    </source>
</evidence>